<organism evidence="2">
    <name type="scientific">Timema bartmani</name>
    <dbReference type="NCBI Taxonomy" id="61472"/>
    <lineage>
        <taxon>Eukaryota</taxon>
        <taxon>Metazoa</taxon>
        <taxon>Ecdysozoa</taxon>
        <taxon>Arthropoda</taxon>
        <taxon>Hexapoda</taxon>
        <taxon>Insecta</taxon>
        <taxon>Pterygota</taxon>
        <taxon>Neoptera</taxon>
        <taxon>Polyneoptera</taxon>
        <taxon>Phasmatodea</taxon>
        <taxon>Timematodea</taxon>
        <taxon>Timematoidea</taxon>
        <taxon>Timematidae</taxon>
        <taxon>Timema</taxon>
    </lineage>
</organism>
<evidence type="ECO:0000256" key="1">
    <source>
        <dbReference type="SAM" id="MobiDB-lite"/>
    </source>
</evidence>
<feature type="region of interest" description="Disordered" evidence="1">
    <location>
        <begin position="19"/>
        <end position="79"/>
    </location>
</feature>
<feature type="region of interest" description="Disordered" evidence="1">
    <location>
        <begin position="436"/>
        <end position="586"/>
    </location>
</feature>
<accession>A0A7R9F3S9</accession>
<proteinExistence type="predicted"/>
<name>A0A7R9F3S9_9NEOP</name>
<protein>
    <submittedName>
        <fullName evidence="2">Uncharacterized protein</fullName>
    </submittedName>
</protein>
<reference evidence="2" key="1">
    <citation type="submission" date="2020-11" db="EMBL/GenBank/DDBJ databases">
        <authorList>
            <person name="Tran Van P."/>
        </authorList>
    </citation>
    <scope>NUCLEOTIDE SEQUENCE</scope>
</reference>
<feature type="compositionally biased region" description="Acidic residues" evidence="1">
    <location>
        <begin position="63"/>
        <end position="79"/>
    </location>
</feature>
<sequence>MGEGIDYCSTKPRVFCHKMNPNQSKFETEHDSDSDSNNDSYSSDRKPQRDVMSTYPQNRNSINEEDGEESSCDKWEEETYPSAMTDYVRELVVRRRESEQYSDHESPMPEQLSVPLTNTSYLTDYYERVQEYHPSYTRSSPDLHYDNYPKVCEEPSHSDDNNYVMSPSDPYDNLISQVAYQSHLPAFQMMSTTPNMAGIGHEYTNNSIVTFKSYTYWENKTRIYCSGVSHPIYSQDMYSRSDNQPDYPQNMYSRSDNQPDYPQDMYSHSDSQPDYPQDMYSHSDSQPDYPQDMYSRSNNQPDYPQDMYSRSNNQPEYPKYMCFHSNNHLDAMHDAMTQDRANSPTKSCLSDELKSTPCQNTLSTDEYSCKDLSQSMKHEGCSIQDDVNKPMDIVDDENNVVSMSIPENKPDASIDMAFKVELGLLKAKYVCSQDTDFVKKDPNDSSSRQDIFEGGKPNSPPPEVIFEGEKPNYPPPEVIFEGEKPNSPPSGVIFEGEKPNSPPPEDIFEGGKPNSPPPEVIFEGEKPNSPPPEDIFEGGKPNSPPPEVIFEGGKPNSPPPEVIFEGGKPNSPPSGVIFEGEKPNSPPSGVIFEGAILNVQTPTYKQTYFEEKIDQTLMDSSASPSTVNNEILPPSEFVDVKTALTPIEMAG</sequence>
<dbReference type="AlphaFoldDB" id="A0A7R9F3S9"/>
<gene>
    <name evidence="2" type="ORF">TBIB3V08_LOCUS8807</name>
</gene>
<evidence type="ECO:0000313" key="2">
    <source>
        <dbReference type="EMBL" id="CAD7446477.1"/>
    </source>
</evidence>
<dbReference type="EMBL" id="OD568044">
    <property type="protein sequence ID" value="CAD7446477.1"/>
    <property type="molecule type" value="Genomic_DNA"/>
</dbReference>
<feature type="region of interest" description="Disordered" evidence="1">
    <location>
        <begin position="236"/>
        <end position="311"/>
    </location>
</feature>